<keyword evidence="1" id="KW-0596">Phosphopantetheine</keyword>
<dbReference type="PANTHER" id="PTHR45527">
    <property type="entry name" value="NONRIBOSOMAL PEPTIDE SYNTHETASE"/>
    <property type="match status" value="1"/>
</dbReference>
<protein>
    <recommendedName>
        <fullName evidence="3">AMP-dependent synthetase/ligase domain-containing protein</fullName>
    </recommendedName>
</protein>
<reference evidence="4" key="1">
    <citation type="journal article" date="2020" name="Fungal Divers.">
        <title>Resolving the Mortierellaceae phylogeny through synthesis of multi-gene phylogenetics and phylogenomics.</title>
        <authorList>
            <person name="Vandepol N."/>
            <person name="Liber J."/>
            <person name="Desiro A."/>
            <person name="Na H."/>
            <person name="Kennedy M."/>
            <person name="Barry K."/>
            <person name="Grigoriev I.V."/>
            <person name="Miller A.N."/>
            <person name="O'Donnell K."/>
            <person name="Stajich J.E."/>
            <person name="Bonito G."/>
        </authorList>
    </citation>
    <scope>NUCLEOTIDE SEQUENCE</scope>
    <source>
        <strain evidence="4">NRRL 2769</strain>
    </source>
</reference>
<dbReference type="FunFam" id="2.30.38.10:FF:000001">
    <property type="entry name" value="Non-ribosomal peptide synthetase PvdI"/>
    <property type="match status" value="1"/>
</dbReference>
<dbReference type="GO" id="GO:0031177">
    <property type="term" value="F:phosphopantetheine binding"/>
    <property type="evidence" value="ECO:0007669"/>
    <property type="project" value="TreeGrafter"/>
</dbReference>
<evidence type="ECO:0000256" key="2">
    <source>
        <dbReference type="ARBA" id="ARBA00022553"/>
    </source>
</evidence>
<dbReference type="InterPro" id="IPR000873">
    <property type="entry name" value="AMP-dep_synth/lig_dom"/>
</dbReference>
<organism evidence="4 5">
    <name type="scientific">Entomortierella chlamydospora</name>
    <dbReference type="NCBI Taxonomy" id="101097"/>
    <lineage>
        <taxon>Eukaryota</taxon>
        <taxon>Fungi</taxon>
        <taxon>Fungi incertae sedis</taxon>
        <taxon>Mucoromycota</taxon>
        <taxon>Mortierellomycotina</taxon>
        <taxon>Mortierellomycetes</taxon>
        <taxon>Mortierellales</taxon>
        <taxon>Mortierellaceae</taxon>
        <taxon>Entomortierella</taxon>
    </lineage>
</organism>
<dbReference type="PANTHER" id="PTHR45527:SF14">
    <property type="entry name" value="PLIPASTATIN SYNTHASE SUBUNIT B"/>
    <property type="match status" value="1"/>
</dbReference>
<dbReference type="NCBIfam" id="TIGR01733">
    <property type="entry name" value="AA-adenyl-dom"/>
    <property type="match status" value="1"/>
</dbReference>
<dbReference type="EMBL" id="JAAAID010004403">
    <property type="protein sequence ID" value="KAF9993213.1"/>
    <property type="molecule type" value="Genomic_DNA"/>
</dbReference>
<evidence type="ECO:0000313" key="5">
    <source>
        <dbReference type="Proteomes" id="UP000703661"/>
    </source>
</evidence>
<gene>
    <name evidence="4" type="ORF">BGZ80_008241</name>
</gene>
<dbReference type="FunFam" id="3.40.50.980:FF:000002">
    <property type="entry name" value="Enterobactin synthetase component F"/>
    <property type="match status" value="1"/>
</dbReference>
<accession>A0A9P6MD27</accession>
<keyword evidence="2" id="KW-0597">Phosphoprotein</keyword>
<dbReference type="GO" id="GO:0005829">
    <property type="term" value="C:cytosol"/>
    <property type="evidence" value="ECO:0007669"/>
    <property type="project" value="TreeGrafter"/>
</dbReference>
<dbReference type="AlphaFoldDB" id="A0A9P6MD27"/>
<dbReference type="GO" id="GO:0044550">
    <property type="term" value="P:secondary metabolite biosynthetic process"/>
    <property type="evidence" value="ECO:0007669"/>
    <property type="project" value="TreeGrafter"/>
</dbReference>
<evidence type="ECO:0000313" key="4">
    <source>
        <dbReference type="EMBL" id="KAF9993213.1"/>
    </source>
</evidence>
<dbReference type="SUPFAM" id="SSF56801">
    <property type="entry name" value="Acetyl-CoA synthetase-like"/>
    <property type="match status" value="1"/>
</dbReference>
<dbReference type="InterPro" id="IPR020845">
    <property type="entry name" value="AMP-binding_CS"/>
</dbReference>
<comment type="caution">
    <text evidence="4">The sequence shown here is derived from an EMBL/GenBank/DDBJ whole genome shotgun (WGS) entry which is preliminary data.</text>
</comment>
<sequence>MKGSIENPEVAGLTSHHLAYVIYTSGSTGKPKGVMVEHAQVTRLFDATADWYHFNESDTWMMTHSFSFDVSVWELWGALCHSGKLIIPSHRVIQSPEDLYRLICKEGVTILNMTPSAFRPLIRFQADNEQRDQLRYVVLAGEALETAVLQQWYATRSEDSPKIINMYGTTETTVHASYRVMKAQDCHQVLSPIGVRIPDLTIYVLDSQGRPAPLGTVGELCIGGAGVTRGYLNRPELTSERFPLDPFSKTKSARMYKTGDLARYLPDGNLIFLGRNDHQVKIRGFRIELGEIEARLLDHPL</sequence>
<evidence type="ECO:0000259" key="3">
    <source>
        <dbReference type="Pfam" id="PF00501"/>
    </source>
</evidence>
<dbReference type="Pfam" id="PF00501">
    <property type="entry name" value="AMP-binding"/>
    <property type="match status" value="1"/>
</dbReference>
<dbReference type="PRINTS" id="PR00154">
    <property type="entry name" value="AMPBINDING"/>
</dbReference>
<dbReference type="Gene3D" id="3.30.300.30">
    <property type="match status" value="1"/>
</dbReference>
<dbReference type="Gene3D" id="3.40.50.12780">
    <property type="entry name" value="N-terminal domain of ligase-like"/>
    <property type="match status" value="1"/>
</dbReference>
<name>A0A9P6MD27_9FUNG</name>
<feature type="non-terminal residue" evidence="4">
    <location>
        <position position="1"/>
    </location>
</feature>
<dbReference type="InterPro" id="IPR045851">
    <property type="entry name" value="AMP-bd_C_sf"/>
</dbReference>
<dbReference type="InterPro" id="IPR020459">
    <property type="entry name" value="AMP-binding"/>
</dbReference>
<dbReference type="Proteomes" id="UP000703661">
    <property type="component" value="Unassembled WGS sequence"/>
</dbReference>
<evidence type="ECO:0000256" key="1">
    <source>
        <dbReference type="ARBA" id="ARBA00022450"/>
    </source>
</evidence>
<dbReference type="PROSITE" id="PS00455">
    <property type="entry name" value="AMP_BINDING"/>
    <property type="match status" value="1"/>
</dbReference>
<dbReference type="InterPro" id="IPR042099">
    <property type="entry name" value="ANL_N_sf"/>
</dbReference>
<dbReference type="GO" id="GO:0043041">
    <property type="term" value="P:amino acid activation for nonribosomal peptide biosynthetic process"/>
    <property type="evidence" value="ECO:0007669"/>
    <property type="project" value="TreeGrafter"/>
</dbReference>
<dbReference type="InterPro" id="IPR010071">
    <property type="entry name" value="AA_adenyl_dom"/>
</dbReference>
<proteinExistence type="predicted"/>
<keyword evidence="5" id="KW-1185">Reference proteome</keyword>
<feature type="domain" description="AMP-dependent synthetase/ligase" evidence="3">
    <location>
        <begin position="9"/>
        <end position="232"/>
    </location>
</feature>